<dbReference type="AlphaFoldDB" id="A0A2G5EM12"/>
<name>A0A2G5EM12_AQUCA</name>
<organism evidence="1 2">
    <name type="scientific">Aquilegia coerulea</name>
    <name type="common">Rocky mountain columbine</name>
    <dbReference type="NCBI Taxonomy" id="218851"/>
    <lineage>
        <taxon>Eukaryota</taxon>
        <taxon>Viridiplantae</taxon>
        <taxon>Streptophyta</taxon>
        <taxon>Embryophyta</taxon>
        <taxon>Tracheophyta</taxon>
        <taxon>Spermatophyta</taxon>
        <taxon>Magnoliopsida</taxon>
        <taxon>Ranunculales</taxon>
        <taxon>Ranunculaceae</taxon>
        <taxon>Thalictroideae</taxon>
        <taxon>Aquilegia</taxon>
    </lineage>
</organism>
<dbReference type="Proteomes" id="UP000230069">
    <property type="component" value="Unassembled WGS sequence"/>
</dbReference>
<sequence length="70" mass="7972">MKFETPKHIFLLRNPVCFISDNTISTTCNLLPLLSCLCLYFIKEFHICLLIPTCLMTHDPVSCEDNIGVP</sequence>
<evidence type="ECO:0000313" key="2">
    <source>
        <dbReference type="Proteomes" id="UP000230069"/>
    </source>
</evidence>
<evidence type="ECO:0000313" key="1">
    <source>
        <dbReference type="EMBL" id="PIA56802.1"/>
    </source>
</evidence>
<keyword evidence="2" id="KW-1185">Reference proteome</keyword>
<proteinExistence type="predicted"/>
<gene>
    <name evidence="1" type="ORF">AQUCO_00700866v1</name>
</gene>
<protein>
    <submittedName>
        <fullName evidence="1">Uncharacterized protein</fullName>
    </submittedName>
</protein>
<dbReference type="EMBL" id="KZ305024">
    <property type="protein sequence ID" value="PIA56802.1"/>
    <property type="molecule type" value="Genomic_DNA"/>
</dbReference>
<dbReference type="InParanoid" id="A0A2G5EM12"/>
<accession>A0A2G5EM12</accession>
<reference evidence="1 2" key="1">
    <citation type="submission" date="2017-09" db="EMBL/GenBank/DDBJ databases">
        <title>WGS assembly of Aquilegia coerulea Goldsmith.</title>
        <authorList>
            <person name="Hodges S."/>
            <person name="Kramer E."/>
            <person name="Nordborg M."/>
            <person name="Tomkins J."/>
            <person name="Borevitz J."/>
            <person name="Derieg N."/>
            <person name="Yan J."/>
            <person name="Mihaltcheva S."/>
            <person name="Hayes R.D."/>
            <person name="Rokhsar D."/>
        </authorList>
    </citation>
    <scope>NUCLEOTIDE SEQUENCE [LARGE SCALE GENOMIC DNA]</scope>
    <source>
        <strain evidence="2">cv. Goldsmith</strain>
    </source>
</reference>